<reference evidence="2" key="1">
    <citation type="submission" date="2018-09" db="EMBL/GenBank/DDBJ databases">
        <authorList>
            <person name="Zhu H."/>
        </authorList>
    </citation>
    <scope>NUCLEOTIDE SEQUENCE [LARGE SCALE GENOMIC DNA]</scope>
    <source>
        <strain evidence="2">K1R23-30</strain>
    </source>
</reference>
<name>A0A3A3FKK6_9BURK</name>
<evidence type="ECO:0000313" key="2">
    <source>
        <dbReference type="Proteomes" id="UP000265955"/>
    </source>
</evidence>
<keyword evidence="2" id="KW-1185">Reference proteome</keyword>
<dbReference type="InterPro" id="IPR021312">
    <property type="entry name" value="DUF2889"/>
</dbReference>
<dbReference type="EMBL" id="QYUO01000002">
    <property type="protein sequence ID" value="RJF95724.1"/>
    <property type="molecule type" value="Genomic_DNA"/>
</dbReference>
<evidence type="ECO:0000313" key="1">
    <source>
        <dbReference type="EMBL" id="RJF95724.1"/>
    </source>
</evidence>
<dbReference type="OrthoDB" id="6862397at2"/>
<dbReference type="Proteomes" id="UP000265955">
    <property type="component" value="Unassembled WGS sequence"/>
</dbReference>
<comment type="caution">
    <text evidence="1">The sequence shown here is derived from an EMBL/GenBank/DDBJ whole genome shotgun (WGS) entry which is preliminary data.</text>
</comment>
<accession>A0A3A3FKK6</accession>
<gene>
    <name evidence="1" type="ORF">D3871_20305</name>
</gene>
<dbReference type="AlphaFoldDB" id="A0A3A3FKK6"/>
<proteinExistence type="predicted"/>
<dbReference type="RefSeq" id="WP_119770871.1">
    <property type="nucleotide sequence ID" value="NZ_QYUO01000002.1"/>
</dbReference>
<protein>
    <submittedName>
        <fullName evidence="1">DUF2889 domain-containing protein</fullName>
    </submittedName>
</protein>
<organism evidence="1 2">
    <name type="scientific">Noviherbaspirillum saxi</name>
    <dbReference type="NCBI Taxonomy" id="2320863"/>
    <lineage>
        <taxon>Bacteria</taxon>
        <taxon>Pseudomonadati</taxon>
        <taxon>Pseudomonadota</taxon>
        <taxon>Betaproteobacteria</taxon>
        <taxon>Burkholderiales</taxon>
        <taxon>Oxalobacteraceae</taxon>
        <taxon>Noviherbaspirillum</taxon>
    </lineage>
</organism>
<dbReference type="Pfam" id="PF11136">
    <property type="entry name" value="DUF2889"/>
    <property type="match status" value="1"/>
</dbReference>
<sequence length="179" mass="19652">MMDNQAMAPAYAHRRTIDCQTVEREDGMWQLEATLYDFKGAPFHAAKGTVMPGEALHHIQLTLVFDKNLKIHEAQTRLFSGPSHECHHVDTSYAALVGLTLGPGFNRKVQERFGGALGCTHMNELLPVAATVAIQTDFGKRGEAGITALAPYVPLIENQCHTWRSDGSALQAIKKAIQD</sequence>